<keyword evidence="4" id="KW-1185">Reference proteome</keyword>
<feature type="chain" id="PRO_5014327320" evidence="1">
    <location>
        <begin position="23"/>
        <end position="196"/>
    </location>
</feature>
<evidence type="ECO:0000313" key="3">
    <source>
        <dbReference type="EMBL" id="PNH12957.1"/>
    </source>
</evidence>
<dbReference type="AlphaFoldDB" id="A0A2J8AKB2"/>
<sequence length="196" mass="20681">MARPAMLIAALSFILALVTVHAGPQTGIYEEFPFCQCQKAQSAYSLAPTVSALGGSKFCFKLNVKAPAGATGYCATKADLKKIESDCGLTTSALKMEFYADDAQRRRITGVALMPAGSSTFKFLSPTWGAVGEDTVKATPLKWSKEQAAGGKVCLELDDGTTLGSFCKGATDSDSTCWANIFDDTKNCCPLFASAL</sequence>
<gene>
    <name evidence="3" type="ORF">TSOC_000087</name>
</gene>
<comment type="caution">
    <text evidence="3">The sequence shown here is derived from an EMBL/GenBank/DDBJ whole genome shotgun (WGS) entry which is preliminary data.</text>
</comment>
<dbReference type="InterPro" id="IPR024616">
    <property type="entry name" value="Pherophorin"/>
</dbReference>
<accession>A0A2J8AKB2</accession>
<evidence type="ECO:0000259" key="2">
    <source>
        <dbReference type="Pfam" id="PF12499"/>
    </source>
</evidence>
<feature type="domain" description="Pherophorin" evidence="2">
    <location>
        <begin position="32"/>
        <end position="190"/>
    </location>
</feature>
<dbReference type="Proteomes" id="UP000236333">
    <property type="component" value="Unassembled WGS sequence"/>
</dbReference>
<dbReference type="OrthoDB" id="530420at2759"/>
<dbReference type="Pfam" id="PF12499">
    <property type="entry name" value="DUF3707"/>
    <property type="match status" value="1"/>
</dbReference>
<proteinExistence type="predicted"/>
<name>A0A2J8AKB2_9CHLO</name>
<dbReference type="EMBL" id="PGGS01000001">
    <property type="protein sequence ID" value="PNH12957.1"/>
    <property type="molecule type" value="Genomic_DNA"/>
</dbReference>
<evidence type="ECO:0000256" key="1">
    <source>
        <dbReference type="SAM" id="SignalP"/>
    </source>
</evidence>
<protein>
    <submittedName>
        <fullName evidence="3">Perphorin-1</fullName>
    </submittedName>
</protein>
<organism evidence="3 4">
    <name type="scientific">Tetrabaena socialis</name>
    <dbReference type="NCBI Taxonomy" id="47790"/>
    <lineage>
        <taxon>Eukaryota</taxon>
        <taxon>Viridiplantae</taxon>
        <taxon>Chlorophyta</taxon>
        <taxon>core chlorophytes</taxon>
        <taxon>Chlorophyceae</taxon>
        <taxon>CS clade</taxon>
        <taxon>Chlamydomonadales</taxon>
        <taxon>Tetrabaenaceae</taxon>
        <taxon>Tetrabaena</taxon>
    </lineage>
</organism>
<feature type="signal peptide" evidence="1">
    <location>
        <begin position="1"/>
        <end position="22"/>
    </location>
</feature>
<keyword evidence="1" id="KW-0732">Signal</keyword>
<reference evidence="3 4" key="1">
    <citation type="journal article" date="2017" name="Mol. Biol. Evol.">
        <title>The 4-celled Tetrabaena socialis nuclear genome reveals the essential components for genetic control of cell number at the origin of multicellularity in the volvocine lineage.</title>
        <authorList>
            <person name="Featherston J."/>
            <person name="Arakaki Y."/>
            <person name="Hanschen E.R."/>
            <person name="Ferris P.J."/>
            <person name="Michod R.E."/>
            <person name="Olson B.J.S.C."/>
            <person name="Nozaki H."/>
            <person name="Durand P.M."/>
        </authorList>
    </citation>
    <scope>NUCLEOTIDE SEQUENCE [LARGE SCALE GENOMIC DNA]</scope>
    <source>
        <strain evidence="3 4">NIES-571</strain>
    </source>
</reference>
<evidence type="ECO:0000313" key="4">
    <source>
        <dbReference type="Proteomes" id="UP000236333"/>
    </source>
</evidence>